<keyword evidence="13" id="KW-1185">Reference proteome</keyword>
<dbReference type="PANTHER" id="PTHR11067">
    <property type="entry name" value="INOSINE TRIPHOSPHATE PYROPHOSPHATASE/HAM1 PROTEIN"/>
    <property type="match status" value="1"/>
</dbReference>
<evidence type="ECO:0000313" key="12">
    <source>
        <dbReference type="EMBL" id="MBB4135849.1"/>
    </source>
</evidence>
<comment type="caution">
    <text evidence="10">Lacks conserved residue(s) required for the propagation of feature annotation.</text>
</comment>
<evidence type="ECO:0000256" key="6">
    <source>
        <dbReference type="ARBA" id="ARBA00022842"/>
    </source>
</evidence>
<keyword evidence="5 10" id="KW-0378">Hydrolase</keyword>
<keyword evidence="4 10" id="KW-0547">Nucleotide-binding</keyword>
<comment type="catalytic activity">
    <reaction evidence="9 10">
        <text>XTP + H2O = XMP + diphosphate + H(+)</text>
        <dbReference type="Rhea" id="RHEA:28610"/>
        <dbReference type="ChEBI" id="CHEBI:15377"/>
        <dbReference type="ChEBI" id="CHEBI:15378"/>
        <dbReference type="ChEBI" id="CHEBI:33019"/>
        <dbReference type="ChEBI" id="CHEBI:57464"/>
        <dbReference type="ChEBI" id="CHEBI:61314"/>
        <dbReference type="EC" id="3.6.1.66"/>
    </reaction>
</comment>
<feature type="binding site" evidence="10">
    <location>
        <begin position="9"/>
        <end position="14"/>
    </location>
    <ligand>
        <name>substrate</name>
    </ligand>
</feature>
<dbReference type="InterPro" id="IPR002637">
    <property type="entry name" value="RdgB/HAM1"/>
</dbReference>
<dbReference type="GO" id="GO:0000166">
    <property type="term" value="F:nucleotide binding"/>
    <property type="evidence" value="ECO:0007669"/>
    <property type="project" value="UniProtKB-KW"/>
</dbReference>
<dbReference type="Gene3D" id="3.90.950.10">
    <property type="match status" value="1"/>
</dbReference>
<sequence>MTARVLLASGNAKKLAELRRMVDGAAITGLDVLGLGDVEAYPEPVEDGASFEENALIKAREAVRRTGLPSLADDSGIAVDALNGMPGILSARWSGGKGDDANNELLLAQIADVPAERRGAEFVSVCALVLPDGTETVVRGEWRGRIVRETRGSGGFGYDPLFLPDDPSAGGRTAGELSAQEKDGLSHRHRALAQLLPALAALATA</sequence>
<comment type="similarity">
    <text evidence="1 10 11">Belongs to the HAM1 NTPase family.</text>
</comment>
<evidence type="ECO:0000256" key="4">
    <source>
        <dbReference type="ARBA" id="ARBA00022741"/>
    </source>
</evidence>
<comment type="cofactor">
    <cofactor evidence="10">
        <name>Mg(2+)</name>
        <dbReference type="ChEBI" id="CHEBI:18420"/>
    </cofactor>
    <text evidence="10">Binds 1 Mg(2+) ion per subunit.</text>
</comment>
<proteinExistence type="inferred from homology"/>
<keyword evidence="3 10" id="KW-0479">Metal-binding</keyword>
<dbReference type="Pfam" id="PF01725">
    <property type="entry name" value="Ham1p_like"/>
    <property type="match status" value="1"/>
</dbReference>
<dbReference type="GO" id="GO:0035870">
    <property type="term" value="F:dITP diphosphatase activity"/>
    <property type="evidence" value="ECO:0007669"/>
    <property type="project" value="UniProtKB-UniRule"/>
</dbReference>
<dbReference type="InterPro" id="IPR029001">
    <property type="entry name" value="ITPase-like_fam"/>
</dbReference>
<feature type="binding site" evidence="10">
    <location>
        <position position="74"/>
    </location>
    <ligand>
        <name>Mg(2+)</name>
        <dbReference type="ChEBI" id="CHEBI:18420"/>
    </ligand>
</feature>
<comment type="function">
    <text evidence="10">Pyrophosphatase that catalyzes the hydrolysis of nucleoside triphosphates to their monophosphate derivatives, with a high preference for the non-canonical purine nucleotides XTP (xanthosine triphosphate), dITP (deoxyinosine triphosphate) and ITP. Seems to function as a house-cleaning enzyme that removes non-canonical purine nucleotides from the nucleotide pool, thus preventing their incorporation into DNA/RNA and avoiding chromosomal lesions.</text>
</comment>
<evidence type="ECO:0000256" key="5">
    <source>
        <dbReference type="ARBA" id="ARBA00022801"/>
    </source>
</evidence>
<evidence type="ECO:0000256" key="2">
    <source>
        <dbReference type="ARBA" id="ARBA00011738"/>
    </source>
</evidence>
<dbReference type="GO" id="GO:0005829">
    <property type="term" value="C:cytosol"/>
    <property type="evidence" value="ECO:0007669"/>
    <property type="project" value="TreeGrafter"/>
</dbReference>
<dbReference type="PANTHER" id="PTHR11067:SF9">
    <property type="entry name" value="INOSINE TRIPHOSPHATE PYROPHOSPHATASE"/>
    <property type="match status" value="1"/>
</dbReference>
<feature type="binding site" evidence="10">
    <location>
        <position position="75"/>
    </location>
    <ligand>
        <name>substrate</name>
    </ligand>
</feature>
<dbReference type="FunFam" id="3.90.950.10:FF:000001">
    <property type="entry name" value="dITP/XTP pyrophosphatase"/>
    <property type="match status" value="1"/>
</dbReference>
<name>A0A840F358_9ACTN</name>
<accession>A0A840F358</accession>
<dbReference type="GO" id="GO:0009117">
    <property type="term" value="P:nucleotide metabolic process"/>
    <property type="evidence" value="ECO:0007669"/>
    <property type="project" value="UniProtKB-KW"/>
</dbReference>
<evidence type="ECO:0000256" key="9">
    <source>
        <dbReference type="ARBA" id="ARBA00052017"/>
    </source>
</evidence>
<evidence type="ECO:0000256" key="11">
    <source>
        <dbReference type="RuleBase" id="RU003781"/>
    </source>
</evidence>
<dbReference type="GO" id="GO:0036222">
    <property type="term" value="F:XTP diphosphatase activity"/>
    <property type="evidence" value="ECO:0007669"/>
    <property type="project" value="UniProtKB-UniRule"/>
</dbReference>
<dbReference type="GO" id="GO:0017111">
    <property type="term" value="F:ribonucleoside triphosphate phosphatase activity"/>
    <property type="evidence" value="ECO:0007669"/>
    <property type="project" value="InterPro"/>
</dbReference>
<comment type="catalytic activity">
    <reaction evidence="10">
        <text>ITP + H2O = IMP + diphosphate + H(+)</text>
        <dbReference type="Rhea" id="RHEA:29399"/>
        <dbReference type="ChEBI" id="CHEBI:15377"/>
        <dbReference type="ChEBI" id="CHEBI:15378"/>
        <dbReference type="ChEBI" id="CHEBI:33019"/>
        <dbReference type="ChEBI" id="CHEBI:58053"/>
        <dbReference type="ChEBI" id="CHEBI:61402"/>
        <dbReference type="EC" id="3.6.1.66"/>
    </reaction>
</comment>
<keyword evidence="7 10" id="KW-0546">Nucleotide metabolism</keyword>
<evidence type="ECO:0000256" key="3">
    <source>
        <dbReference type="ARBA" id="ARBA00022723"/>
    </source>
</evidence>
<evidence type="ECO:0000256" key="8">
    <source>
        <dbReference type="ARBA" id="ARBA00051875"/>
    </source>
</evidence>
<protein>
    <recommendedName>
        <fullName evidence="10">dITP/XTP pyrophosphatase</fullName>
        <ecNumber evidence="10">3.6.1.66</ecNumber>
    </recommendedName>
    <alternativeName>
        <fullName evidence="10">Non-canonical purine NTP pyrophosphatase</fullName>
    </alternativeName>
    <alternativeName>
        <fullName evidence="10">Non-standard purine NTP pyrophosphatase</fullName>
    </alternativeName>
    <alternativeName>
        <fullName evidence="10">Nucleoside-triphosphate diphosphatase</fullName>
    </alternativeName>
    <alternativeName>
        <fullName evidence="10">Nucleoside-triphosphate pyrophosphatase</fullName>
        <shortName evidence="10">NTPase</shortName>
    </alternativeName>
</protein>
<feature type="binding site" evidence="10">
    <location>
        <begin position="156"/>
        <end position="159"/>
    </location>
    <ligand>
        <name>substrate</name>
    </ligand>
</feature>
<dbReference type="InterPro" id="IPR020922">
    <property type="entry name" value="dITP/XTP_pyrophosphatase"/>
</dbReference>
<evidence type="ECO:0000256" key="10">
    <source>
        <dbReference type="HAMAP-Rule" id="MF_01405"/>
    </source>
</evidence>
<comment type="caution">
    <text evidence="12">The sequence shown here is derived from an EMBL/GenBank/DDBJ whole genome shotgun (WGS) entry which is preliminary data.</text>
</comment>
<dbReference type="EC" id="3.6.1.66" evidence="10"/>
<dbReference type="NCBIfam" id="TIGR00042">
    <property type="entry name" value="RdgB/HAM1 family non-canonical purine NTP pyrophosphatase"/>
    <property type="match status" value="1"/>
</dbReference>
<organism evidence="12 13">
    <name type="scientific">Gordonia humi</name>
    <dbReference type="NCBI Taxonomy" id="686429"/>
    <lineage>
        <taxon>Bacteria</taxon>
        <taxon>Bacillati</taxon>
        <taxon>Actinomycetota</taxon>
        <taxon>Actinomycetes</taxon>
        <taxon>Mycobacteriales</taxon>
        <taxon>Gordoniaceae</taxon>
        <taxon>Gordonia</taxon>
    </lineage>
</organism>
<dbReference type="Proteomes" id="UP000551501">
    <property type="component" value="Unassembled WGS sequence"/>
</dbReference>
<reference evidence="12 13" key="1">
    <citation type="submission" date="2020-08" db="EMBL/GenBank/DDBJ databases">
        <title>Sequencing the genomes of 1000 actinobacteria strains.</title>
        <authorList>
            <person name="Klenk H.-P."/>
        </authorList>
    </citation>
    <scope>NUCLEOTIDE SEQUENCE [LARGE SCALE GENOMIC DNA]</scope>
    <source>
        <strain evidence="12 13">DSM 45298</strain>
    </source>
</reference>
<comment type="catalytic activity">
    <reaction evidence="8 10">
        <text>dITP + H2O = dIMP + diphosphate + H(+)</text>
        <dbReference type="Rhea" id="RHEA:28342"/>
        <dbReference type="ChEBI" id="CHEBI:15377"/>
        <dbReference type="ChEBI" id="CHEBI:15378"/>
        <dbReference type="ChEBI" id="CHEBI:33019"/>
        <dbReference type="ChEBI" id="CHEBI:61194"/>
        <dbReference type="ChEBI" id="CHEBI:61382"/>
        <dbReference type="EC" id="3.6.1.66"/>
    </reaction>
</comment>
<feature type="active site" description="Proton acceptor" evidence="10">
    <location>
        <position position="74"/>
    </location>
</feature>
<dbReference type="EMBL" id="JACIFP010000001">
    <property type="protein sequence ID" value="MBB4135849.1"/>
    <property type="molecule type" value="Genomic_DNA"/>
</dbReference>
<evidence type="ECO:0000313" key="13">
    <source>
        <dbReference type="Proteomes" id="UP000551501"/>
    </source>
</evidence>
<feature type="binding site" evidence="10">
    <location>
        <position position="182"/>
    </location>
    <ligand>
        <name>substrate</name>
    </ligand>
</feature>
<dbReference type="SUPFAM" id="SSF52972">
    <property type="entry name" value="ITPase-like"/>
    <property type="match status" value="1"/>
</dbReference>
<gene>
    <name evidence="12" type="ORF">BKA16_002401</name>
</gene>
<evidence type="ECO:0000256" key="1">
    <source>
        <dbReference type="ARBA" id="ARBA00008023"/>
    </source>
</evidence>
<evidence type="ECO:0000256" key="7">
    <source>
        <dbReference type="ARBA" id="ARBA00023080"/>
    </source>
</evidence>
<dbReference type="GO" id="GO:0036220">
    <property type="term" value="F:ITP diphosphatase activity"/>
    <property type="evidence" value="ECO:0007669"/>
    <property type="project" value="UniProtKB-UniRule"/>
</dbReference>
<dbReference type="GO" id="GO:0009146">
    <property type="term" value="P:purine nucleoside triphosphate catabolic process"/>
    <property type="evidence" value="ECO:0007669"/>
    <property type="project" value="UniProtKB-UniRule"/>
</dbReference>
<feature type="binding site" evidence="10">
    <location>
        <begin position="187"/>
        <end position="188"/>
    </location>
    <ligand>
        <name>substrate</name>
    </ligand>
</feature>
<comment type="subunit">
    <text evidence="2 10">Homodimer.</text>
</comment>
<dbReference type="HAMAP" id="MF_01405">
    <property type="entry name" value="Non_canon_purine_NTPase"/>
    <property type="match status" value="1"/>
</dbReference>
<dbReference type="AlphaFoldDB" id="A0A840F358"/>
<keyword evidence="6 10" id="KW-0460">Magnesium</keyword>
<dbReference type="RefSeq" id="WP_183370858.1">
    <property type="nucleotide sequence ID" value="NZ_BAABHL010000040.1"/>
</dbReference>
<dbReference type="GO" id="GO:0046872">
    <property type="term" value="F:metal ion binding"/>
    <property type="evidence" value="ECO:0007669"/>
    <property type="project" value="UniProtKB-KW"/>
</dbReference>
<dbReference type="CDD" id="cd00515">
    <property type="entry name" value="HAM1"/>
    <property type="match status" value="1"/>
</dbReference>